<accession>A0A563EJG8</accession>
<organism evidence="1 2">
    <name type="scientific">Lentzea tibetensis</name>
    <dbReference type="NCBI Taxonomy" id="2591470"/>
    <lineage>
        <taxon>Bacteria</taxon>
        <taxon>Bacillati</taxon>
        <taxon>Actinomycetota</taxon>
        <taxon>Actinomycetes</taxon>
        <taxon>Pseudonocardiales</taxon>
        <taxon>Pseudonocardiaceae</taxon>
        <taxon>Lentzea</taxon>
    </lineage>
</organism>
<dbReference type="OrthoDB" id="3482507at2"/>
<evidence type="ECO:0000313" key="1">
    <source>
        <dbReference type="EMBL" id="TWP46517.1"/>
    </source>
</evidence>
<evidence type="ECO:0000313" key="2">
    <source>
        <dbReference type="Proteomes" id="UP000316639"/>
    </source>
</evidence>
<dbReference type="Proteomes" id="UP000316639">
    <property type="component" value="Unassembled WGS sequence"/>
</dbReference>
<comment type="caution">
    <text evidence="1">The sequence shown here is derived from an EMBL/GenBank/DDBJ whole genome shotgun (WGS) entry which is preliminary data.</text>
</comment>
<dbReference type="RefSeq" id="WP_146358648.1">
    <property type="nucleotide sequence ID" value="NZ_VOBR01000032.1"/>
</dbReference>
<dbReference type="AlphaFoldDB" id="A0A563EJG8"/>
<dbReference type="EMBL" id="VOBR01000032">
    <property type="protein sequence ID" value="TWP46517.1"/>
    <property type="molecule type" value="Genomic_DNA"/>
</dbReference>
<protein>
    <submittedName>
        <fullName evidence="1">Uncharacterized protein</fullName>
    </submittedName>
</protein>
<keyword evidence="2" id="KW-1185">Reference proteome</keyword>
<name>A0A563EJG8_9PSEU</name>
<sequence length="178" mass="19840">MDAIGSTKWTNGEKEIGRGLMYRVVGDAFESCGIKPHYCDPLVDRGDGILALIRPLDEVPKSLVLGSLIPKLRELLAGQVEGELRSPLRLRAVLHAGEVHDDGWGPFGEALDSAFRLLESREVKRFDVHMGSPLLLVISDDIYRSVVLQYFPESALRFTPIRRRDVGNGNVYRGWVLA</sequence>
<gene>
    <name evidence="1" type="ORF">FKR81_35745</name>
</gene>
<proteinExistence type="predicted"/>
<reference evidence="1 2" key="1">
    <citation type="submission" date="2019-07" db="EMBL/GenBank/DDBJ databases">
        <title>Lentzea xizangensis sp. nov., isolated from Qinghai-Tibetan Plateau Soils.</title>
        <authorList>
            <person name="Huang J."/>
        </authorList>
    </citation>
    <scope>NUCLEOTIDE SEQUENCE [LARGE SCALE GENOMIC DNA]</scope>
    <source>
        <strain evidence="1 2">FXJ1.1311</strain>
    </source>
</reference>